<dbReference type="GO" id="GO:0005634">
    <property type="term" value="C:nucleus"/>
    <property type="evidence" value="ECO:0007669"/>
    <property type="project" value="UniProtKB-SubCell"/>
</dbReference>
<keyword evidence="3" id="KW-0238">DNA-binding</keyword>
<accession>T1KB43</accession>
<evidence type="ECO:0000256" key="1">
    <source>
        <dbReference type="ARBA" id="ARBA00004123"/>
    </source>
</evidence>
<dbReference type="InterPro" id="IPR050370">
    <property type="entry name" value="HES_HEY"/>
</dbReference>
<dbReference type="Gene3D" id="4.10.280.10">
    <property type="entry name" value="Helix-loop-helix DNA-binding domain"/>
    <property type="match status" value="1"/>
</dbReference>
<evidence type="ECO:0008006" key="11">
    <source>
        <dbReference type="Google" id="ProtNLM"/>
    </source>
</evidence>
<keyword evidence="4" id="KW-0804">Transcription</keyword>
<dbReference type="OMA" id="SHKSCTH"/>
<evidence type="ECO:0000256" key="2">
    <source>
        <dbReference type="ARBA" id="ARBA00023015"/>
    </source>
</evidence>
<dbReference type="InterPro" id="IPR011598">
    <property type="entry name" value="bHLH_dom"/>
</dbReference>
<dbReference type="KEGG" id="tut:107362304"/>
<evidence type="ECO:0000256" key="4">
    <source>
        <dbReference type="ARBA" id="ARBA00023163"/>
    </source>
</evidence>
<dbReference type="PROSITE" id="PS51054">
    <property type="entry name" value="ORANGE"/>
    <property type="match status" value="1"/>
</dbReference>
<evidence type="ECO:0000259" key="8">
    <source>
        <dbReference type="PROSITE" id="PS51054"/>
    </source>
</evidence>
<dbReference type="AlphaFoldDB" id="T1KB43"/>
<dbReference type="InterPro" id="IPR036638">
    <property type="entry name" value="HLH_DNA-bd_sf"/>
</dbReference>
<dbReference type="FunFam" id="4.10.280.10:FF:000009">
    <property type="entry name" value="Transcription factor HES-1"/>
    <property type="match status" value="1"/>
</dbReference>
<dbReference type="SMART" id="SM00353">
    <property type="entry name" value="HLH"/>
    <property type="match status" value="1"/>
</dbReference>
<dbReference type="SUPFAM" id="SSF47459">
    <property type="entry name" value="HLH, helix-loop-helix DNA-binding domain"/>
    <property type="match status" value="1"/>
</dbReference>
<evidence type="ECO:0000256" key="3">
    <source>
        <dbReference type="ARBA" id="ARBA00023125"/>
    </source>
</evidence>
<dbReference type="Pfam" id="PF00010">
    <property type="entry name" value="HLH"/>
    <property type="match status" value="1"/>
</dbReference>
<organism evidence="9 10">
    <name type="scientific">Tetranychus urticae</name>
    <name type="common">Two-spotted spider mite</name>
    <dbReference type="NCBI Taxonomy" id="32264"/>
    <lineage>
        <taxon>Eukaryota</taxon>
        <taxon>Metazoa</taxon>
        <taxon>Ecdysozoa</taxon>
        <taxon>Arthropoda</taxon>
        <taxon>Chelicerata</taxon>
        <taxon>Arachnida</taxon>
        <taxon>Acari</taxon>
        <taxon>Acariformes</taxon>
        <taxon>Trombidiformes</taxon>
        <taxon>Prostigmata</taxon>
        <taxon>Eleutherengona</taxon>
        <taxon>Raphignathae</taxon>
        <taxon>Tetranychoidea</taxon>
        <taxon>Tetranychidae</taxon>
        <taxon>Tetranychus</taxon>
    </lineage>
</organism>
<sequence>MKLPIVKADPLSIEIPKKPPGKSASEHRRATKPIMEKRRRARINNSLEQIKTLILLALNKDPAKHSKLEKADILEMTVEYLKSHNTVQPIDESSAIKSYKAGFDECASEVQRFVEIVPDMDSAMKKRIKSRLSNFPSLNIVNINNLNKSNNNNNFVSSTTSSLSSTGQLSPALSPLNMKSEPIEPLTVNRDALTTISFNFNNLNENTSELGLTPPSSANSQEVFSFPPHPNQHHHQYHFNRNYNLSPISPQSSTDDGMDCTPVDCSKSSKLNFEIVWRPW</sequence>
<gene>
    <name evidence="9" type="primary">107362304</name>
</gene>
<evidence type="ECO:0000313" key="10">
    <source>
        <dbReference type="Proteomes" id="UP000015104"/>
    </source>
</evidence>
<dbReference type="GO" id="GO:0046983">
    <property type="term" value="F:protein dimerization activity"/>
    <property type="evidence" value="ECO:0007669"/>
    <property type="project" value="InterPro"/>
</dbReference>
<dbReference type="Proteomes" id="UP000015104">
    <property type="component" value="Unassembled WGS sequence"/>
</dbReference>
<comment type="subcellular location">
    <subcellularLocation>
        <location evidence="1">Nucleus</location>
    </subcellularLocation>
</comment>
<dbReference type="PANTHER" id="PTHR10985">
    <property type="entry name" value="BASIC HELIX-LOOP-HELIX TRANSCRIPTION FACTOR, HES-RELATED"/>
    <property type="match status" value="1"/>
</dbReference>
<dbReference type="InterPro" id="IPR003650">
    <property type="entry name" value="Orange_dom"/>
</dbReference>
<reference evidence="10" key="1">
    <citation type="submission" date="2011-08" db="EMBL/GenBank/DDBJ databases">
        <authorList>
            <person name="Rombauts S."/>
        </authorList>
    </citation>
    <scope>NUCLEOTIDE SEQUENCE</scope>
    <source>
        <strain evidence="10">London</strain>
    </source>
</reference>
<dbReference type="OrthoDB" id="6085656at2759"/>
<dbReference type="Pfam" id="PF07527">
    <property type="entry name" value="Hairy_orange"/>
    <property type="match status" value="1"/>
</dbReference>
<reference evidence="9" key="2">
    <citation type="submission" date="2015-06" db="UniProtKB">
        <authorList>
            <consortium name="EnsemblMetazoa"/>
        </authorList>
    </citation>
    <scope>IDENTIFICATION</scope>
</reference>
<dbReference type="PROSITE" id="PS50888">
    <property type="entry name" value="BHLH"/>
    <property type="match status" value="1"/>
</dbReference>
<protein>
    <recommendedName>
        <fullName evidence="11">BHLH domain-containing protein</fullName>
    </recommendedName>
</protein>
<feature type="region of interest" description="Disordered" evidence="6">
    <location>
        <begin position="8"/>
        <end position="33"/>
    </location>
</feature>
<evidence type="ECO:0000259" key="7">
    <source>
        <dbReference type="PROSITE" id="PS50888"/>
    </source>
</evidence>
<evidence type="ECO:0000256" key="5">
    <source>
        <dbReference type="ARBA" id="ARBA00023242"/>
    </source>
</evidence>
<dbReference type="GO" id="GO:1990837">
    <property type="term" value="F:sequence-specific double-stranded DNA binding"/>
    <property type="evidence" value="ECO:0007669"/>
    <property type="project" value="UniProtKB-ARBA"/>
</dbReference>
<dbReference type="EnsemblMetazoa" id="tetur08g02780.1">
    <property type="protein sequence ID" value="tetur08g02780.1"/>
    <property type="gene ID" value="tetur08g02780"/>
</dbReference>
<name>T1KB43_TETUR</name>
<dbReference type="Gene3D" id="6.10.250.980">
    <property type="match status" value="1"/>
</dbReference>
<keyword evidence="10" id="KW-1185">Reference proteome</keyword>
<keyword evidence="2" id="KW-0805">Transcription regulation</keyword>
<dbReference type="GO" id="GO:0006355">
    <property type="term" value="P:regulation of DNA-templated transcription"/>
    <property type="evidence" value="ECO:0007669"/>
    <property type="project" value="InterPro"/>
</dbReference>
<dbReference type="eggNOG" id="KOG4304">
    <property type="taxonomic scope" value="Eukaryota"/>
</dbReference>
<dbReference type="SUPFAM" id="SSF158457">
    <property type="entry name" value="Orange domain-like"/>
    <property type="match status" value="1"/>
</dbReference>
<evidence type="ECO:0000313" key="9">
    <source>
        <dbReference type="EnsemblMetazoa" id="tetur08g02780.1"/>
    </source>
</evidence>
<proteinExistence type="predicted"/>
<feature type="domain" description="BHLH" evidence="7">
    <location>
        <begin position="27"/>
        <end position="84"/>
    </location>
</feature>
<dbReference type="HOGENOM" id="CLU_068550_2_2_1"/>
<keyword evidence="5" id="KW-0539">Nucleus</keyword>
<evidence type="ECO:0000256" key="6">
    <source>
        <dbReference type="SAM" id="MobiDB-lite"/>
    </source>
</evidence>
<dbReference type="CDD" id="cd11410">
    <property type="entry name" value="bHLH_O_HES"/>
    <property type="match status" value="1"/>
</dbReference>
<feature type="domain" description="Orange" evidence="8">
    <location>
        <begin position="99"/>
        <end position="132"/>
    </location>
</feature>
<dbReference type="STRING" id="32264.T1KB43"/>
<dbReference type="EMBL" id="CAEY01001944">
    <property type="status" value="NOT_ANNOTATED_CDS"/>
    <property type="molecule type" value="Genomic_DNA"/>
</dbReference>